<reference evidence="8 9" key="1">
    <citation type="journal article" date="2012" name="J. Bacteriol.">
        <title>Complete Genome Sequence of the BTEX-Degrading Bacterium Pseudoxanthomonas spadix BD-a59.</title>
        <authorList>
            <person name="Lee S.H."/>
            <person name="Jin H.M."/>
            <person name="Lee H.J."/>
            <person name="Kim J.M."/>
            <person name="Jeon C.O."/>
        </authorList>
    </citation>
    <scope>NUCLEOTIDE SEQUENCE [LARGE SCALE GENOMIC DNA]</scope>
    <source>
        <strain evidence="8 9">BD-a59</strain>
    </source>
</reference>
<keyword evidence="4" id="KW-0233">DNA recombination</keyword>
<evidence type="ECO:0000256" key="2">
    <source>
        <dbReference type="ARBA" id="ARBA00022908"/>
    </source>
</evidence>
<evidence type="ECO:0000313" key="8">
    <source>
        <dbReference type="EMBL" id="AER56935.1"/>
    </source>
</evidence>
<dbReference type="EMBL" id="CP003093">
    <property type="protein sequence ID" value="AER56935.1"/>
    <property type="molecule type" value="Genomic_DNA"/>
</dbReference>
<dbReference type="PANTHER" id="PTHR30349">
    <property type="entry name" value="PHAGE INTEGRASE-RELATED"/>
    <property type="match status" value="1"/>
</dbReference>
<keyword evidence="2" id="KW-0229">DNA integration</keyword>
<dbReference type="SUPFAM" id="SSF56349">
    <property type="entry name" value="DNA breaking-rejoining enzymes"/>
    <property type="match status" value="1"/>
</dbReference>
<dbReference type="GO" id="GO:0006310">
    <property type="term" value="P:DNA recombination"/>
    <property type="evidence" value="ECO:0007669"/>
    <property type="project" value="UniProtKB-KW"/>
</dbReference>
<accession>G7UQ51</accession>
<keyword evidence="3 5" id="KW-0238">DNA-binding</keyword>
<keyword evidence="9" id="KW-1185">Reference proteome</keyword>
<dbReference type="PROSITE" id="PS51898">
    <property type="entry name" value="TYR_RECOMBINASE"/>
    <property type="match status" value="1"/>
</dbReference>
<dbReference type="STRING" id="1045855.DSC_11455"/>
<dbReference type="PANTHER" id="PTHR30349:SF64">
    <property type="entry name" value="PROPHAGE INTEGRASE INTD-RELATED"/>
    <property type="match status" value="1"/>
</dbReference>
<dbReference type="InterPro" id="IPR050090">
    <property type="entry name" value="Tyrosine_recombinase_XerCD"/>
</dbReference>
<dbReference type="InterPro" id="IPR044068">
    <property type="entry name" value="CB"/>
</dbReference>
<dbReference type="HOGENOM" id="CLU_027562_17_7_6"/>
<evidence type="ECO:0000259" key="6">
    <source>
        <dbReference type="PROSITE" id="PS51898"/>
    </source>
</evidence>
<dbReference type="GO" id="GO:0015074">
    <property type="term" value="P:DNA integration"/>
    <property type="evidence" value="ECO:0007669"/>
    <property type="project" value="UniProtKB-KW"/>
</dbReference>
<dbReference type="KEGG" id="psd:DSC_11455"/>
<dbReference type="InterPro" id="IPR011010">
    <property type="entry name" value="DNA_brk_join_enz"/>
</dbReference>
<gene>
    <name evidence="8" type="ordered locus">DSC_11455</name>
</gene>
<organism evidence="8 9">
    <name type="scientific">Pseudoxanthomonas spadix (strain BD-a59)</name>
    <dbReference type="NCBI Taxonomy" id="1045855"/>
    <lineage>
        <taxon>Bacteria</taxon>
        <taxon>Pseudomonadati</taxon>
        <taxon>Pseudomonadota</taxon>
        <taxon>Gammaproteobacteria</taxon>
        <taxon>Lysobacterales</taxon>
        <taxon>Lysobacteraceae</taxon>
        <taxon>Pseudoxanthomonas</taxon>
    </lineage>
</organism>
<protein>
    <submittedName>
        <fullName evidence="8">Integrase family protein</fullName>
    </submittedName>
</protein>
<comment type="similarity">
    <text evidence="1">Belongs to the 'phage' integrase family.</text>
</comment>
<dbReference type="InterPro" id="IPR002104">
    <property type="entry name" value="Integrase_catalytic"/>
</dbReference>
<dbReference type="GO" id="GO:0003677">
    <property type="term" value="F:DNA binding"/>
    <property type="evidence" value="ECO:0007669"/>
    <property type="project" value="UniProtKB-UniRule"/>
</dbReference>
<name>G7UQ51_PSEUP</name>
<feature type="domain" description="Tyr recombinase" evidence="6">
    <location>
        <begin position="121"/>
        <end position="294"/>
    </location>
</feature>
<evidence type="ECO:0000259" key="7">
    <source>
        <dbReference type="PROSITE" id="PS51900"/>
    </source>
</evidence>
<dbReference type="AlphaFoldDB" id="G7UQ51"/>
<evidence type="ECO:0000256" key="1">
    <source>
        <dbReference type="ARBA" id="ARBA00008857"/>
    </source>
</evidence>
<dbReference type="InterPro" id="IPR010998">
    <property type="entry name" value="Integrase_recombinase_N"/>
</dbReference>
<evidence type="ECO:0000256" key="3">
    <source>
        <dbReference type="ARBA" id="ARBA00023125"/>
    </source>
</evidence>
<dbReference type="Gene3D" id="1.10.443.10">
    <property type="entry name" value="Intergrase catalytic core"/>
    <property type="match status" value="1"/>
</dbReference>
<dbReference type="Gene3D" id="1.10.150.130">
    <property type="match status" value="1"/>
</dbReference>
<dbReference type="InterPro" id="IPR013762">
    <property type="entry name" value="Integrase-like_cat_sf"/>
</dbReference>
<dbReference type="eggNOG" id="COG0582">
    <property type="taxonomic scope" value="Bacteria"/>
</dbReference>
<sequence length="302" mass="33627">MFVAQTADRRRTLADLIDKYLADYLPTKAHNLSAADVRTQLAWWRAEFGHVTLDRLTPATIAEGRGKLAKRMTRNGTPLSGATINRYLAGISGVCKWAWKELGWLPANPVLSVGKARESEGVIRFLSDDERRALLDACRADHDPNIEVCVVLALATGLRQSNIRFLRWEDVSFEEWTLTIRETKNGQPRHVPIVGMAQGALQAHYDRDPTKQGWVFKGYRDGSPWGLHSAWQRVRDAAGLKDFRFHDLRHTTASWLTQGGAGLAQVADALGHKTLTMARRYSHQSGEHVRATLASIAGKLGG</sequence>
<evidence type="ECO:0000256" key="5">
    <source>
        <dbReference type="PROSITE-ProRule" id="PRU01248"/>
    </source>
</evidence>
<dbReference type="Pfam" id="PF00589">
    <property type="entry name" value="Phage_integrase"/>
    <property type="match status" value="1"/>
</dbReference>
<evidence type="ECO:0000256" key="4">
    <source>
        <dbReference type="ARBA" id="ARBA00023172"/>
    </source>
</evidence>
<dbReference type="CDD" id="cd00796">
    <property type="entry name" value="INT_Rci_Hp1_C"/>
    <property type="match status" value="1"/>
</dbReference>
<dbReference type="Proteomes" id="UP000005870">
    <property type="component" value="Chromosome"/>
</dbReference>
<dbReference type="PROSITE" id="PS51900">
    <property type="entry name" value="CB"/>
    <property type="match status" value="1"/>
</dbReference>
<feature type="domain" description="Core-binding (CB)" evidence="7">
    <location>
        <begin position="11"/>
        <end position="99"/>
    </location>
</feature>
<evidence type="ECO:0000313" key="9">
    <source>
        <dbReference type="Proteomes" id="UP000005870"/>
    </source>
</evidence>
<proteinExistence type="inferred from homology"/>